<dbReference type="EMBL" id="MRZV01001399">
    <property type="protein sequence ID" value="PIK38144.1"/>
    <property type="molecule type" value="Genomic_DNA"/>
</dbReference>
<organism evidence="2 3">
    <name type="scientific">Stichopus japonicus</name>
    <name type="common">Sea cucumber</name>
    <dbReference type="NCBI Taxonomy" id="307972"/>
    <lineage>
        <taxon>Eukaryota</taxon>
        <taxon>Metazoa</taxon>
        <taxon>Echinodermata</taxon>
        <taxon>Eleutherozoa</taxon>
        <taxon>Echinozoa</taxon>
        <taxon>Holothuroidea</taxon>
        <taxon>Aspidochirotacea</taxon>
        <taxon>Aspidochirotida</taxon>
        <taxon>Stichopodidae</taxon>
        <taxon>Apostichopus</taxon>
    </lineage>
</organism>
<sequence length="148" mass="17058">MGHFYNTYYTSRLKIKFKVDSFLLCFPVWIVTNARAGFMAGKTRTKEARRRNLEGILQLIKNHSDDMIEAQRKDLHKPSFETIIGEVEMAKAEATDFLQRLDEIMGKTDVWICTIILGITDATNRVGVIHVPLCGQGRLPRLNLLYIW</sequence>
<comment type="caution">
    <text evidence="2">The sequence shown here is derived from an EMBL/GenBank/DDBJ whole genome shotgun (WGS) entry which is preliminary data.</text>
</comment>
<reference evidence="2 3" key="1">
    <citation type="journal article" date="2017" name="PLoS Biol.">
        <title>The sea cucumber genome provides insights into morphological evolution and visceral regeneration.</title>
        <authorList>
            <person name="Zhang X."/>
            <person name="Sun L."/>
            <person name="Yuan J."/>
            <person name="Sun Y."/>
            <person name="Gao Y."/>
            <person name="Zhang L."/>
            <person name="Li S."/>
            <person name="Dai H."/>
            <person name="Hamel J.F."/>
            <person name="Liu C."/>
            <person name="Yu Y."/>
            <person name="Liu S."/>
            <person name="Lin W."/>
            <person name="Guo K."/>
            <person name="Jin S."/>
            <person name="Xu P."/>
            <person name="Storey K.B."/>
            <person name="Huan P."/>
            <person name="Zhang T."/>
            <person name="Zhou Y."/>
            <person name="Zhang J."/>
            <person name="Lin C."/>
            <person name="Li X."/>
            <person name="Xing L."/>
            <person name="Huo D."/>
            <person name="Sun M."/>
            <person name="Wang L."/>
            <person name="Mercier A."/>
            <person name="Li F."/>
            <person name="Yang H."/>
            <person name="Xiang J."/>
        </authorList>
    </citation>
    <scope>NUCLEOTIDE SEQUENCE [LARGE SCALE GENOMIC DNA]</scope>
    <source>
        <strain evidence="2">Shaxun</strain>
        <tissue evidence="2">Muscle</tissue>
    </source>
</reference>
<dbReference type="PANTHER" id="PTHR43570:SF16">
    <property type="entry name" value="ALDEHYDE DEHYDROGENASE TYPE III, ISOFORM Q"/>
    <property type="match status" value="1"/>
</dbReference>
<proteinExistence type="predicted"/>
<dbReference type="GO" id="GO:0006081">
    <property type="term" value="P:aldehyde metabolic process"/>
    <property type="evidence" value="ECO:0007669"/>
    <property type="project" value="InterPro"/>
</dbReference>
<keyword evidence="3" id="KW-1185">Reference proteome</keyword>
<dbReference type="GO" id="GO:0004029">
    <property type="term" value="F:aldehyde dehydrogenase (NAD+) activity"/>
    <property type="evidence" value="ECO:0007669"/>
    <property type="project" value="TreeGrafter"/>
</dbReference>
<dbReference type="InterPro" id="IPR012394">
    <property type="entry name" value="Aldehyde_DH_NAD(P)"/>
</dbReference>
<gene>
    <name evidence="2" type="ORF">BSL78_25029</name>
</gene>
<dbReference type="OrthoDB" id="440325at2759"/>
<accession>A0A2G8JQU6</accession>
<evidence type="ECO:0000256" key="1">
    <source>
        <dbReference type="ARBA" id="ARBA00023002"/>
    </source>
</evidence>
<dbReference type="AlphaFoldDB" id="A0A2G8JQU6"/>
<dbReference type="Proteomes" id="UP000230750">
    <property type="component" value="Unassembled WGS sequence"/>
</dbReference>
<evidence type="ECO:0000313" key="3">
    <source>
        <dbReference type="Proteomes" id="UP000230750"/>
    </source>
</evidence>
<evidence type="ECO:0000313" key="2">
    <source>
        <dbReference type="EMBL" id="PIK38144.1"/>
    </source>
</evidence>
<name>A0A2G8JQU6_STIJA</name>
<dbReference type="InterPro" id="IPR016162">
    <property type="entry name" value="Ald_DH_N"/>
</dbReference>
<dbReference type="Gene3D" id="3.40.605.10">
    <property type="entry name" value="Aldehyde Dehydrogenase, Chain A, domain 1"/>
    <property type="match status" value="1"/>
</dbReference>
<protein>
    <submittedName>
        <fullName evidence="2">Uncharacterized protein</fullName>
    </submittedName>
</protein>
<dbReference type="STRING" id="307972.A0A2G8JQU6"/>
<dbReference type="GO" id="GO:0005737">
    <property type="term" value="C:cytoplasm"/>
    <property type="evidence" value="ECO:0007669"/>
    <property type="project" value="TreeGrafter"/>
</dbReference>
<dbReference type="PANTHER" id="PTHR43570">
    <property type="entry name" value="ALDEHYDE DEHYDROGENASE"/>
    <property type="match status" value="1"/>
</dbReference>
<keyword evidence="1" id="KW-0560">Oxidoreductase</keyword>
<dbReference type="SUPFAM" id="SSF53720">
    <property type="entry name" value="ALDH-like"/>
    <property type="match status" value="1"/>
</dbReference>
<dbReference type="InterPro" id="IPR016161">
    <property type="entry name" value="Ald_DH/histidinol_DH"/>
</dbReference>